<keyword evidence="3" id="KW-1185">Reference proteome</keyword>
<dbReference type="EMBL" id="AFWF01000044">
    <property type="protein sequence ID" value="EGU46161.1"/>
    <property type="molecule type" value="Genomic_DNA"/>
</dbReference>
<evidence type="ECO:0000313" key="2">
    <source>
        <dbReference type="EMBL" id="EGU46161.1"/>
    </source>
</evidence>
<feature type="domain" description="HTH cro/C1-type" evidence="1">
    <location>
        <begin position="17"/>
        <end position="65"/>
    </location>
</feature>
<gene>
    <name evidence="2" type="ORF">VII00023_15533</name>
</gene>
<reference evidence="2 3" key="1">
    <citation type="journal article" date="2012" name="Int. J. Syst. Evol. Microbiol.">
        <title>Vibrio caribbeanicus sp. nov., isolated from the marine sponge Scleritoderma cyanea.</title>
        <authorList>
            <person name="Hoffmann M."/>
            <person name="Monday S.R."/>
            <person name="Allard M.W."/>
            <person name="Strain E.A."/>
            <person name="Whittaker P."/>
            <person name="Naum M."/>
            <person name="McCarthy P.J."/>
            <person name="Lopez J.V."/>
            <person name="Fischer M."/>
            <person name="Brown E.W."/>
        </authorList>
    </citation>
    <scope>NUCLEOTIDE SEQUENCE [LARGE SCALE GENOMIC DNA]</scope>
    <source>
        <strain evidence="2 3">ATCC 700023</strain>
    </source>
</reference>
<proteinExistence type="predicted"/>
<dbReference type="SMART" id="SM00530">
    <property type="entry name" value="HTH_XRE"/>
    <property type="match status" value="1"/>
</dbReference>
<evidence type="ECO:0000259" key="1">
    <source>
        <dbReference type="PROSITE" id="PS50943"/>
    </source>
</evidence>
<dbReference type="InterPro" id="IPR010982">
    <property type="entry name" value="Lambda_DNA-bd_dom_sf"/>
</dbReference>
<organism evidence="2 3">
    <name type="scientific">Vibrio ichthyoenteri ATCC 700023</name>
    <dbReference type="NCBI Taxonomy" id="870968"/>
    <lineage>
        <taxon>Bacteria</taxon>
        <taxon>Pseudomonadati</taxon>
        <taxon>Pseudomonadota</taxon>
        <taxon>Gammaproteobacteria</taxon>
        <taxon>Vibrionales</taxon>
        <taxon>Vibrionaceae</taxon>
        <taxon>Vibrio</taxon>
    </lineage>
</organism>
<protein>
    <recommendedName>
        <fullName evidence="1">HTH cro/C1-type domain-containing protein</fullName>
    </recommendedName>
</protein>
<accession>F9RZ03</accession>
<dbReference type="OrthoDB" id="9791537at2"/>
<sequence>MDKENSALAANLVLHLKNKGLSKSELAREMSVTRQTVQVWLKKGTVSRDNLMKLSSFFNTSVSSLVGEKNAVSEMEVTDANVIKQELKLLIDSVPSSHIILLQYLKKMLSK</sequence>
<dbReference type="RefSeq" id="WP_006711090.1">
    <property type="nucleotide sequence ID" value="NZ_AFWF01000044.1"/>
</dbReference>
<dbReference type="Gene3D" id="1.10.260.40">
    <property type="entry name" value="lambda repressor-like DNA-binding domains"/>
    <property type="match status" value="1"/>
</dbReference>
<dbReference type="InterPro" id="IPR001387">
    <property type="entry name" value="Cro/C1-type_HTH"/>
</dbReference>
<dbReference type="GO" id="GO:0003677">
    <property type="term" value="F:DNA binding"/>
    <property type="evidence" value="ECO:0007669"/>
    <property type="project" value="InterPro"/>
</dbReference>
<dbReference type="Pfam" id="PF01381">
    <property type="entry name" value="HTH_3"/>
    <property type="match status" value="1"/>
</dbReference>
<name>F9RZ03_9VIBR</name>
<dbReference type="SUPFAM" id="SSF47413">
    <property type="entry name" value="lambda repressor-like DNA-binding domains"/>
    <property type="match status" value="1"/>
</dbReference>
<dbReference type="Proteomes" id="UP000004605">
    <property type="component" value="Unassembled WGS sequence"/>
</dbReference>
<dbReference type="PROSITE" id="PS50943">
    <property type="entry name" value="HTH_CROC1"/>
    <property type="match status" value="1"/>
</dbReference>
<comment type="caution">
    <text evidence="2">The sequence shown here is derived from an EMBL/GenBank/DDBJ whole genome shotgun (WGS) entry which is preliminary data.</text>
</comment>
<dbReference type="AlphaFoldDB" id="F9RZ03"/>
<dbReference type="CDD" id="cd00093">
    <property type="entry name" value="HTH_XRE"/>
    <property type="match status" value="1"/>
</dbReference>
<evidence type="ECO:0000313" key="3">
    <source>
        <dbReference type="Proteomes" id="UP000004605"/>
    </source>
</evidence>